<dbReference type="AlphaFoldDB" id="A0A9P4U2Q5"/>
<evidence type="ECO:0000313" key="1">
    <source>
        <dbReference type="EMBL" id="KAF2434258.1"/>
    </source>
</evidence>
<accession>A0A9P4U2Q5</accession>
<proteinExistence type="predicted"/>
<reference evidence="1" key="1">
    <citation type="journal article" date="2020" name="Stud. Mycol.">
        <title>101 Dothideomycetes genomes: a test case for predicting lifestyles and emergence of pathogens.</title>
        <authorList>
            <person name="Haridas S."/>
            <person name="Albert R."/>
            <person name="Binder M."/>
            <person name="Bloem J."/>
            <person name="Labutti K."/>
            <person name="Salamov A."/>
            <person name="Andreopoulos B."/>
            <person name="Baker S."/>
            <person name="Barry K."/>
            <person name="Bills G."/>
            <person name="Bluhm B."/>
            <person name="Cannon C."/>
            <person name="Castanera R."/>
            <person name="Culley D."/>
            <person name="Daum C."/>
            <person name="Ezra D."/>
            <person name="Gonzalez J."/>
            <person name="Henrissat B."/>
            <person name="Kuo A."/>
            <person name="Liang C."/>
            <person name="Lipzen A."/>
            <person name="Lutzoni F."/>
            <person name="Magnuson J."/>
            <person name="Mondo S."/>
            <person name="Nolan M."/>
            <person name="Ohm R."/>
            <person name="Pangilinan J."/>
            <person name="Park H.-J."/>
            <person name="Ramirez L."/>
            <person name="Alfaro M."/>
            <person name="Sun H."/>
            <person name="Tritt A."/>
            <person name="Yoshinaga Y."/>
            <person name="Zwiers L.-H."/>
            <person name="Turgeon B."/>
            <person name="Goodwin S."/>
            <person name="Spatafora J."/>
            <person name="Crous P."/>
            <person name="Grigoriev I."/>
        </authorList>
    </citation>
    <scope>NUCLEOTIDE SEQUENCE</scope>
    <source>
        <strain evidence="1">CBS 130266</strain>
    </source>
</reference>
<sequence length="102" mass="11690">MLFASLQWVPIGVLRGSTATSFQNTTRNSLTFTPIYDRCQRGLLCSKALAFQPRLAPSNQIEQEEIDLLHCRRYSQPSLFEKRILKLIKDIALSIRLGIDEH</sequence>
<organism evidence="1 2">
    <name type="scientific">Tothia fuscella</name>
    <dbReference type="NCBI Taxonomy" id="1048955"/>
    <lineage>
        <taxon>Eukaryota</taxon>
        <taxon>Fungi</taxon>
        <taxon>Dikarya</taxon>
        <taxon>Ascomycota</taxon>
        <taxon>Pezizomycotina</taxon>
        <taxon>Dothideomycetes</taxon>
        <taxon>Pleosporomycetidae</taxon>
        <taxon>Venturiales</taxon>
        <taxon>Cylindrosympodiaceae</taxon>
        <taxon>Tothia</taxon>
    </lineage>
</organism>
<evidence type="ECO:0000313" key="2">
    <source>
        <dbReference type="Proteomes" id="UP000800235"/>
    </source>
</evidence>
<comment type="caution">
    <text evidence="1">The sequence shown here is derived from an EMBL/GenBank/DDBJ whole genome shotgun (WGS) entry which is preliminary data.</text>
</comment>
<keyword evidence="2" id="KW-1185">Reference proteome</keyword>
<name>A0A9P4U2Q5_9PEZI</name>
<protein>
    <submittedName>
        <fullName evidence="1">Uncharacterized protein</fullName>
    </submittedName>
</protein>
<dbReference type="EMBL" id="MU007017">
    <property type="protein sequence ID" value="KAF2434258.1"/>
    <property type="molecule type" value="Genomic_DNA"/>
</dbReference>
<gene>
    <name evidence="1" type="ORF">EJ08DRAFT_646687</name>
</gene>
<dbReference type="Proteomes" id="UP000800235">
    <property type="component" value="Unassembled WGS sequence"/>
</dbReference>